<dbReference type="EMBL" id="RWKW01000012">
    <property type="protein sequence ID" value="RST87700.1"/>
    <property type="molecule type" value="Genomic_DNA"/>
</dbReference>
<gene>
    <name evidence="5" type="ORF">EJC49_04115</name>
</gene>
<feature type="signal peptide" evidence="4">
    <location>
        <begin position="1"/>
        <end position="25"/>
    </location>
</feature>
<name>A0A429Z234_9HYPH</name>
<organism evidence="5 6">
    <name type="scientific">Aquibium carbonis</name>
    <dbReference type="NCBI Taxonomy" id="2495581"/>
    <lineage>
        <taxon>Bacteria</taxon>
        <taxon>Pseudomonadati</taxon>
        <taxon>Pseudomonadota</taxon>
        <taxon>Alphaproteobacteria</taxon>
        <taxon>Hyphomicrobiales</taxon>
        <taxon>Phyllobacteriaceae</taxon>
        <taxon>Aquibium</taxon>
    </lineage>
</organism>
<evidence type="ECO:0000256" key="2">
    <source>
        <dbReference type="ARBA" id="ARBA00022448"/>
    </source>
</evidence>
<dbReference type="Gene3D" id="3.40.190.170">
    <property type="entry name" value="Bacterial extracellular solute-binding protein, family 7"/>
    <property type="match status" value="1"/>
</dbReference>
<evidence type="ECO:0000313" key="5">
    <source>
        <dbReference type="EMBL" id="RST87700.1"/>
    </source>
</evidence>
<dbReference type="PANTHER" id="PTHR33376">
    <property type="match status" value="1"/>
</dbReference>
<evidence type="ECO:0000256" key="3">
    <source>
        <dbReference type="ARBA" id="ARBA00022729"/>
    </source>
</evidence>
<dbReference type="GO" id="GO:0055085">
    <property type="term" value="P:transmembrane transport"/>
    <property type="evidence" value="ECO:0007669"/>
    <property type="project" value="InterPro"/>
</dbReference>
<dbReference type="AlphaFoldDB" id="A0A429Z234"/>
<evidence type="ECO:0000256" key="1">
    <source>
        <dbReference type="ARBA" id="ARBA00009023"/>
    </source>
</evidence>
<dbReference type="NCBIfam" id="NF037995">
    <property type="entry name" value="TRAP_S1"/>
    <property type="match status" value="1"/>
</dbReference>
<dbReference type="CDD" id="cd13666">
    <property type="entry name" value="PBP2_TRAP_DctP_like_1"/>
    <property type="match status" value="1"/>
</dbReference>
<accession>A0A429Z234</accession>
<comment type="caution">
    <text evidence="5">The sequence shown here is derived from an EMBL/GenBank/DDBJ whole genome shotgun (WGS) entry which is preliminary data.</text>
</comment>
<evidence type="ECO:0000313" key="6">
    <source>
        <dbReference type="Proteomes" id="UP000278398"/>
    </source>
</evidence>
<dbReference type="PANTHER" id="PTHR33376:SF7">
    <property type="entry name" value="C4-DICARBOXYLATE-BINDING PROTEIN DCTB"/>
    <property type="match status" value="1"/>
</dbReference>
<evidence type="ECO:0000256" key="4">
    <source>
        <dbReference type="SAM" id="SignalP"/>
    </source>
</evidence>
<dbReference type="InterPro" id="IPR038404">
    <property type="entry name" value="TRAP_DctP_sf"/>
</dbReference>
<dbReference type="OrthoDB" id="6073716at2"/>
<reference evidence="5 6" key="1">
    <citation type="submission" date="2018-12" db="EMBL/GenBank/DDBJ databases">
        <title>Mesorhizobium carbonis sp. nov., isolated from coal mine water.</title>
        <authorList>
            <person name="Xin W."/>
            <person name="Xu Z."/>
            <person name="Xiang F."/>
            <person name="Zhang J."/>
            <person name="Xi L."/>
            <person name="Liu J."/>
        </authorList>
    </citation>
    <scope>NUCLEOTIDE SEQUENCE [LARGE SCALE GENOMIC DNA]</scope>
    <source>
        <strain evidence="5 6">B2.3</strain>
    </source>
</reference>
<dbReference type="RefSeq" id="WP_126698197.1">
    <property type="nucleotide sequence ID" value="NZ_RWKW01000012.1"/>
</dbReference>
<sequence length="376" mass="40411">MKLKRALFAYAAATALSLTVVNAHAAETVRIVIGVGEGSAVHYGVEAFTKDLGERTNGDLRVRVFPSSLLDLRQTFGGIRDRVVDSGYMVLNLFPGELPEAQLPIELAMLGRNSYAMAGAMSEYILTCEPCIQERLSANMVPLGNASTGTYAILGTSPMTTEAELQGKKLRAAGGAWSRWAAAMGAVGVSLSGNEIFEAVSQGTIDGAMNAPSELTSIRLIDVATHVTTNMPGGTVHGLDLMSVNRDFWRGLNNEQRRAYMDAAALANAATTWKFAADVASNLKMATEKGITISEASAEAKARSDEAIQADLANIIQITTDTHKIEGAEEKIARFQDLVTKWGGLLPLDRQWSPEEIAEVYRSEIFSKLDETSYGL</sequence>
<keyword evidence="2" id="KW-0813">Transport</keyword>
<proteinExistence type="inferred from homology"/>
<protein>
    <recommendedName>
        <fullName evidence="7">TRAP-type C4-dicarboxylate transport system, substrate-binding protein</fullName>
    </recommendedName>
</protein>
<dbReference type="Pfam" id="PF03480">
    <property type="entry name" value="DctP"/>
    <property type="match status" value="1"/>
</dbReference>
<keyword evidence="3 4" id="KW-0732">Signal</keyword>
<evidence type="ECO:0008006" key="7">
    <source>
        <dbReference type="Google" id="ProtNLM"/>
    </source>
</evidence>
<dbReference type="InterPro" id="IPR018389">
    <property type="entry name" value="DctP_fam"/>
</dbReference>
<keyword evidence="6" id="KW-1185">Reference proteome</keyword>
<dbReference type="Proteomes" id="UP000278398">
    <property type="component" value="Unassembled WGS sequence"/>
</dbReference>
<comment type="similarity">
    <text evidence="1">Belongs to the bacterial solute-binding protein 7 family.</text>
</comment>
<feature type="chain" id="PRO_5019050540" description="TRAP-type C4-dicarboxylate transport system, substrate-binding protein" evidence="4">
    <location>
        <begin position="26"/>
        <end position="376"/>
    </location>
</feature>